<feature type="binding site" evidence="4">
    <location>
        <position position="203"/>
    </location>
    <ligand>
        <name>a divalent metal cation</name>
        <dbReference type="ChEBI" id="CHEBI:60240"/>
        <label>1</label>
    </ligand>
</feature>
<dbReference type="PROSITE" id="PS01091">
    <property type="entry name" value="TATD_3"/>
    <property type="match status" value="1"/>
</dbReference>
<evidence type="ECO:0000256" key="1">
    <source>
        <dbReference type="ARBA" id="ARBA00009275"/>
    </source>
</evidence>
<dbReference type="InterPro" id="IPR018228">
    <property type="entry name" value="DNase_TatD-rel_CS"/>
</dbReference>
<keyword evidence="6" id="KW-1185">Reference proteome</keyword>
<protein>
    <submittedName>
        <fullName evidence="5">TatD DNase family protein</fullName>
    </submittedName>
</protein>
<feature type="binding site" evidence="4">
    <location>
        <position position="9"/>
    </location>
    <ligand>
        <name>a divalent metal cation</name>
        <dbReference type="ChEBI" id="CHEBI:60240"/>
        <label>1</label>
    </ligand>
</feature>
<dbReference type="EMBL" id="FNNE01000011">
    <property type="protein sequence ID" value="SDX56898.1"/>
    <property type="molecule type" value="Genomic_DNA"/>
</dbReference>
<dbReference type="STRING" id="488533.SAMN04487960_1117"/>
<dbReference type="FunFam" id="3.20.20.140:FF:000005">
    <property type="entry name" value="TatD family hydrolase"/>
    <property type="match status" value="1"/>
</dbReference>
<dbReference type="AlphaFoldDB" id="A0A1H3CSL3"/>
<evidence type="ECO:0000313" key="6">
    <source>
        <dbReference type="Proteomes" id="UP000199675"/>
    </source>
</evidence>
<evidence type="ECO:0000256" key="2">
    <source>
        <dbReference type="ARBA" id="ARBA00022723"/>
    </source>
</evidence>
<dbReference type="Proteomes" id="UP000199675">
    <property type="component" value="Unassembled WGS sequence"/>
</dbReference>
<dbReference type="RefSeq" id="WP_091816610.1">
    <property type="nucleotide sequence ID" value="NZ_FNNE01000011.1"/>
</dbReference>
<keyword evidence="2 4" id="KW-0479">Metal-binding</keyword>
<dbReference type="PANTHER" id="PTHR46124:SF3">
    <property type="entry name" value="HYDROLASE"/>
    <property type="match status" value="1"/>
</dbReference>
<evidence type="ECO:0000256" key="3">
    <source>
        <dbReference type="ARBA" id="ARBA00022801"/>
    </source>
</evidence>
<organism evidence="5 6">
    <name type="scientific">Marinobacter mobilis</name>
    <dbReference type="NCBI Taxonomy" id="488533"/>
    <lineage>
        <taxon>Bacteria</taxon>
        <taxon>Pseudomonadati</taxon>
        <taxon>Pseudomonadota</taxon>
        <taxon>Gammaproteobacteria</taxon>
        <taxon>Pseudomonadales</taxon>
        <taxon>Marinobacteraceae</taxon>
        <taxon>Marinobacter</taxon>
    </lineage>
</organism>
<dbReference type="PROSITE" id="PS01137">
    <property type="entry name" value="TATD_1"/>
    <property type="match status" value="1"/>
</dbReference>
<dbReference type="PANTHER" id="PTHR46124">
    <property type="entry name" value="D-AMINOACYL-TRNA DEACYLASE"/>
    <property type="match status" value="1"/>
</dbReference>
<feature type="binding site" evidence="4">
    <location>
        <position position="129"/>
    </location>
    <ligand>
        <name>a divalent metal cation</name>
        <dbReference type="ChEBI" id="CHEBI:60240"/>
        <label>2</label>
    </ligand>
</feature>
<dbReference type="GO" id="GO:0005829">
    <property type="term" value="C:cytosol"/>
    <property type="evidence" value="ECO:0007669"/>
    <property type="project" value="TreeGrafter"/>
</dbReference>
<name>A0A1H3CSL3_9GAMM</name>
<feature type="binding site" evidence="4">
    <location>
        <position position="153"/>
    </location>
    <ligand>
        <name>a divalent metal cation</name>
        <dbReference type="ChEBI" id="CHEBI:60240"/>
        <label>2</label>
    </ligand>
</feature>
<dbReference type="PIRSF" id="PIRSF005902">
    <property type="entry name" value="DNase_TatD"/>
    <property type="match status" value="1"/>
</dbReference>
<dbReference type="GO" id="GO:0016788">
    <property type="term" value="F:hydrolase activity, acting on ester bonds"/>
    <property type="evidence" value="ECO:0007669"/>
    <property type="project" value="InterPro"/>
</dbReference>
<evidence type="ECO:0000313" key="5">
    <source>
        <dbReference type="EMBL" id="SDX56898.1"/>
    </source>
</evidence>
<dbReference type="OrthoDB" id="9810005at2"/>
<dbReference type="InterPro" id="IPR032466">
    <property type="entry name" value="Metal_Hydrolase"/>
</dbReference>
<feature type="binding site" evidence="4">
    <location>
        <position position="7"/>
    </location>
    <ligand>
        <name>a divalent metal cation</name>
        <dbReference type="ChEBI" id="CHEBI:60240"/>
        <label>1</label>
    </ligand>
</feature>
<evidence type="ECO:0000256" key="4">
    <source>
        <dbReference type="PIRSR" id="PIRSR005902-1"/>
    </source>
</evidence>
<dbReference type="SUPFAM" id="SSF51556">
    <property type="entry name" value="Metallo-dependent hydrolases"/>
    <property type="match status" value="1"/>
</dbReference>
<dbReference type="Pfam" id="PF01026">
    <property type="entry name" value="TatD_DNase"/>
    <property type="match status" value="1"/>
</dbReference>
<dbReference type="GO" id="GO:0046872">
    <property type="term" value="F:metal ion binding"/>
    <property type="evidence" value="ECO:0007669"/>
    <property type="project" value="UniProtKB-KW"/>
</dbReference>
<accession>A0A1H3CSL3</accession>
<keyword evidence="3" id="KW-0378">Hydrolase</keyword>
<proteinExistence type="inferred from homology"/>
<feature type="binding site" evidence="4">
    <location>
        <position position="95"/>
    </location>
    <ligand>
        <name>a divalent metal cation</name>
        <dbReference type="ChEBI" id="CHEBI:60240"/>
        <label>1</label>
    </ligand>
</feature>
<dbReference type="InterPro" id="IPR001130">
    <property type="entry name" value="TatD-like"/>
</dbReference>
<gene>
    <name evidence="5" type="ORF">SAMN04487960_1117</name>
</gene>
<dbReference type="CDD" id="cd01310">
    <property type="entry name" value="TatD_DNAse"/>
    <property type="match status" value="1"/>
</dbReference>
<sequence>MELVDAHCHFDFPEFDGQRASTLAQMTRLGVTRLVIPGVRKGDWFRVIETASMSDRLSYCLGIHPWFIGEHADGDLDLLRRLLVGGGNRCVALGECGLDRLRGDLSQQLPWFERQVGLAAELELPLVIHSVRAHEEVCAVLRRAKPEVPILVHGFSGSADQAKKLVALGCLIGVGGVITHARARKTREAIAGLPLDTLVLETDAPDMAPEGVAKGKNSPLYLPRIFEVLTALRPEPVEELAMALTENTRRLFGWDKGISK</sequence>
<comment type="similarity">
    <text evidence="1">Belongs to the metallo-dependent hydrolases superfamily. TatD-type hydrolase family.</text>
</comment>
<reference evidence="5 6" key="1">
    <citation type="submission" date="2016-10" db="EMBL/GenBank/DDBJ databases">
        <authorList>
            <person name="de Groot N.N."/>
        </authorList>
    </citation>
    <scope>NUCLEOTIDE SEQUENCE [LARGE SCALE GENOMIC DNA]</scope>
    <source>
        <strain evidence="5 6">CGMCC 1.7059</strain>
    </source>
</reference>
<dbReference type="Gene3D" id="3.20.20.140">
    <property type="entry name" value="Metal-dependent hydrolases"/>
    <property type="match status" value="1"/>
</dbReference>